<comment type="caution">
    <text evidence="5">The sequence shown here is derived from an EMBL/GenBank/DDBJ whole genome shotgun (WGS) entry which is preliminary data.</text>
</comment>
<evidence type="ECO:0000259" key="4">
    <source>
        <dbReference type="PROSITE" id="PS50039"/>
    </source>
</evidence>
<dbReference type="InterPro" id="IPR018122">
    <property type="entry name" value="TF_fork_head_CS_1"/>
</dbReference>
<feature type="compositionally biased region" description="Pro residues" evidence="3">
    <location>
        <begin position="272"/>
        <end position="287"/>
    </location>
</feature>
<gene>
    <name evidence="5" type="primary">FOXG1</name>
    <name evidence="5" type="ORF">FJT64_020337</name>
</gene>
<evidence type="ECO:0000256" key="1">
    <source>
        <dbReference type="ARBA" id="ARBA00023125"/>
    </source>
</evidence>
<proteinExistence type="predicted"/>
<dbReference type="CDD" id="cd20021">
    <property type="entry name" value="FH_FOXG"/>
    <property type="match status" value="1"/>
</dbReference>
<dbReference type="Gene3D" id="1.10.10.10">
    <property type="entry name" value="Winged helix-like DNA-binding domain superfamily/Winged helix DNA-binding domain"/>
    <property type="match status" value="1"/>
</dbReference>
<dbReference type="FunFam" id="1.10.10.10:FF:000135">
    <property type="entry name" value="forkhead box protein G1"/>
    <property type="match status" value="1"/>
</dbReference>
<evidence type="ECO:0000256" key="3">
    <source>
        <dbReference type="SAM" id="MobiDB-lite"/>
    </source>
</evidence>
<feature type="compositionally biased region" description="Acidic residues" evidence="3">
    <location>
        <begin position="32"/>
        <end position="56"/>
    </location>
</feature>
<dbReference type="PROSITE" id="PS00657">
    <property type="entry name" value="FORK_HEAD_1"/>
    <property type="match status" value="1"/>
</dbReference>
<reference evidence="5 6" key="1">
    <citation type="submission" date="2019-07" db="EMBL/GenBank/DDBJ databases">
        <title>Draft genome assembly of a fouling barnacle, Amphibalanus amphitrite (Darwin, 1854): The first reference genome for Thecostraca.</title>
        <authorList>
            <person name="Kim W."/>
        </authorList>
    </citation>
    <scope>NUCLEOTIDE SEQUENCE [LARGE SCALE GENOMIC DNA]</scope>
    <source>
        <strain evidence="5">SNU_AA5</strain>
        <tissue evidence="5">Soma without cirri and trophi</tissue>
    </source>
</reference>
<dbReference type="InterPro" id="IPR036390">
    <property type="entry name" value="WH_DNA-bd_sf"/>
</dbReference>
<protein>
    <submittedName>
        <fullName evidence="5">Forkhead box protein G1</fullName>
    </submittedName>
</protein>
<evidence type="ECO:0000313" key="6">
    <source>
        <dbReference type="Proteomes" id="UP000440578"/>
    </source>
</evidence>
<dbReference type="PROSITE" id="PS00658">
    <property type="entry name" value="FORK_HEAD_2"/>
    <property type="match status" value="1"/>
</dbReference>
<keyword evidence="2" id="KW-0539">Nucleus</keyword>
<dbReference type="GO" id="GO:0005634">
    <property type="term" value="C:nucleus"/>
    <property type="evidence" value="ECO:0007669"/>
    <property type="project" value="UniProtKB-SubCell"/>
</dbReference>
<dbReference type="InterPro" id="IPR036388">
    <property type="entry name" value="WH-like_DNA-bd_sf"/>
</dbReference>
<dbReference type="EMBL" id="VIIS01000485">
    <property type="protein sequence ID" value="KAF0308449.1"/>
    <property type="molecule type" value="Genomic_DNA"/>
</dbReference>
<sequence>MSSSPLKSSFSIDALLHNPFKSAAALPPAEAAEADVASDDGIVESDVDVIGTDEDLDNSREGDEKLSDAEPAEEAKSETKGDDKSDEKAEKKKFEKPPYSYNALIMMAIRSHPQKRLTLSGIYEYILKNFPYYRENRQGWQNSIRHNLSLNKCFVKIPRHYDDPGKGNYWMLDPSSDDVVIGPTTGKLRRRSSTAARNRLVAFRHGLTALPFPALYPAAYAAGAGRLPGPLYPPAAALYYRGVYPGLYGPGLGAPGAERPPYLGSPFSLPTGAPPTPSAPGGPPPTPSAASLYDLYSKLPSRLVSAASAGVYGGSLLPAGLAAALPAPHRSPLGSPAGESEPAAGADPAAGERRD</sequence>
<feature type="compositionally biased region" description="Basic and acidic residues" evidence="3">
    <location>
        <begin position="57"/>
        <end position="94"/>
    </location>
</feature>
<dbReference type="AlphaFoldDB" id="A0A6A4WT72"/>
<organism evidence="5 6">
    <name type="scientific">Amphibalanus amphitrite</name>
    <name type="common">Striped barnacle</name>
    <name type="synonym">Balanus amphitrite</name>
    <dbReference type="NCBI Taxonomy" id="1232801"/>
    <lineage>
        <taxon>Eukaryota</taxon>
        <taxon>Metazoa</taxon>
        <taxon>Ecdysozoa</taxon>
        <taxon>Arthropoda</taxon>
        <taxon>Crustacea</taxon>
        <taxon>Multicrustacea</taxon>
        <taxon>Cirripedia</taxon>
        <taxon>Thoracica</taxon>
        <taxon>Thoracicalcarea</taxon>
        <taxon>Balanomorpha</taxon>
        <taxon>Balanoidea</taxon>
        <taxon>Balanidae</taxon>
        <taxon>Amphibalaninae</taxon>
        <taxon>Amphibalanus</taxon>
    </lineage>
</organism>
<dbReference type="Pfam" id="PF00250">
    <property type="entry name" value="Forkhead"/>
    <property type="match status" value="1"/>
</dbReference>
<feature type="region of interest" description="Disordered" evidence="3">
    <location>
        <begin position="262"/>
        <end position="287"/>
    </location>
</feature>
<dbReference type="Proteomes" id="UP000440578">
    <property type="component" value="Unassembled WGS sequence"/>
</dbReference>
<dbReference type="PRINTS" id="PR00053">
    <property type="entry name" value="FORKHEAD"/>
</dbReference>
<evidence type="ECO:0000256" key="2">
    <source>
        <dbReference type="PROSITE-ProRule" id="PRU00089"/>
    </source>
</evidence>
<feature type="compositionally biased region" description="Low complexity" evidence="3">
    <location>
        <begin position="325"/>
        <end position="349"/>
    </location>
</feature>
<comment type="subcellular location">
    <subcellularLocation>
        <location evidence="2">Nucleus</location>
    </subcellularLocation>
</comment>
<dbReference type="OrthoDB" id="6230630at2759"/>
<evidence type="ECO:0000313" key="5">
    <source>
        <dbReference type="EMBL" id="KAF0308449.1"/>
    </source>
</evidence>
<dbReference type="PROSITE" id="PS50039">
    <property type="entry name" value="FORK_HEAD_3"/>
    <property type="match status" value="1"/>
</dbReference>
<feature type="domain" description="Fork-head" evidence="4">
    <location>
        <begin position="96"/>
        <end position="190"/>
    </location>
</feature>
<dbReference type="SMART" id="SM00339">
    <property type="entry name" value="FH"/>
    <property type="match status" value="1"/>
</dbReference>
<feature type="region of interest" description="Disordered" evidence="3">
    <location>
        <begin position="325"/>
        <end position="355"/>
    </location>
</feature>
<dbReference type="SUPFAM" id="SSF46785">
    <property type="entry name" value="Winged helix' DNA-binding domain"/>
    <property type="match status" value="1"/>
</dbReference>
<dbReference type="PANTHER" id="PTHR46617">
    <property type="entry name" value="FORKHEAD BOX PROTEIN G1"/>
    <property type="match status" value="1"/>
</dbReference>
<keyword evidence="6" id="KW-1185">Reference proteome</keyword>
<keyword evidence="1 2" id="KW-0238">DNA-binding</keyword>
<dbReference type="PANTHER" id="PTHR46617:SF3">
    <property type="entry name" value="FORKHEAD BOX PROTEIN G1"/>
    <property type="match status" value="1"/>
</dbReference>
<dbReference type="GO" id="GO:1990837">
    <property type="term" value="F:sequence-specific double-stranded DNA binding"/>
    <property type="evidence" value="ECO:0007669"/>
    <property type="project" value="TreeGrafter"/>
</dbReference>
<name>A0A6A4WT72_AMPAM</name>
<dbReference type="InterPro" id="IPR001766">
    <property type="entry name" value="Fork_head_dom"/>
</dbReference>
<feature type="region of interest" description="Disordered" evidence="3">
    <location>
        <begin position="27"/>
        <end position="94"/>
    </location>
</feature>
<dbReference type="GO" id="GO:0006357">
    <property type="term" value="P:regulation of transcription by RNA polymerase II"/>
    <property type="evidence" value="ECO:0007669"/>
    <property type="project" value="TreeGrafter"/>
</dbReference>
<dbReference type="GO" id="GO:0003700">
    <property type="term" value="F:DNA-binding transcription factor activity"/>
    <property type="evidence" value="ECO:0007669"/>
    <property type="project" value="InterPro"/>
</dbReference>
<accession>A0A6A4WT72</accession>
<dbReference type="InterPro" id="IPR030456">
    <property type="entry name" value="TF_fork_head_CS_2"/>
</dbReference>
<feature type="DNA-binding region" description="Fork-head" evidence="2">
    <location>
        <begin position="96"/>
        <end position="190"/>
    </location>
</feature>
<dbReference type="InterPro" id="IPR047208">
    <property type="entry name" value="FOXG1"/>
</dbReference>